<dbReference type="HAMAP" id="MF_00192">
    <property type="entry name" value="RNApol_arch_Rpo6"/>
    <property type="match status" value="1"/>
</dbReference>
<dbReference type="GO" id="GO:0006360">
    <property type="term" value="P:transcription by RNA polymerase I"/>
    <property type="evidence" value="ECO:0007669"/>
    <property type="project" value="TreeGrafter"/>
</dbReference>
<evidence type="ECO:0000256" key="1">
    <source>
        <dbReference type="ARBA" id="ARBA00022478"/>
    </source>
</evidence>
<reference evidence="4 5" key="1">
    <citation type="journal article" date="2020" name="Nat. Commun.">
        <title>The structures of two archaeal type IV pili illuminate evolutionary relationships.</title>
        <authorList>
            <person name="Wang F."/>
            <person name="Baquero D.P."/>
            <person name="Su Z."/>
            <person name="Beltran L.C."/>
            <person name="Prangishvili D."/>
            <person name="Krupovic M."/>
            <person name="Egelman E.H."/>
        </authorList>
    </citation>
    <scope>NUCLEOTIDE SEQUENCE [LARGE SCALE GENOMIC DNA]</scope>
    <source>
        <strain evidence="4 5">2GA</strain>
    </source>
</reference>
<dbReference type="SUPFAM" id="SSF63562">
    <property type="entry name" value="RPB6/omega subunit-like"/>
    <property type="match status" value="1"/>
</dbReference>
<comment type="function">
    <text evidence="3">DNA-dependent RNA polymerase (RNAP) catalyzes the transcription of DNA into RNA using the four ribonucleoside triphosphates as substrates.</text>
</comment>
<comment type="subcellular location">
    <subcellularLocation>
        <location evidence="3">Cytoplasm</location>
    </subcellularLocation>
</comment>
<dbReference type="PIRSF" id="PIRSF000778">
    <property type="entry name" value="RpoK/RPB6"/>
    <property type="match status" value="1"/>
</dbReference>
<accession>A0A7L4PG09</accession>
<dbReference type="GeneID" id="5054509"/>
<dbReference type="GO" id="GO:0005737">
    <property type="term" value="C:cytoplasm"/>
    <property type="evidence" value="ECO:0007669"/>
    <property type="project" value="UniProtKB-SubCell"/>
</dbReference>
<dbReference type="EC" id="2.7.7.6" evidence="3"/>
<name>A0A7L4PG09_9CREN</name>
<dbReference type="Proteomes" id="UP000554766">
    <property type="component" value="Unassembled WGS sequence"/>
</dbReference>
<dbReference type="GO" id="GO:0000428">
    <property type="term" value="C:DNA-directed RNA polymerase complex"/>
    <property type="evidence" value="ECO:0007669"/>
    <property type="project" value="UniProtKB-KW"/>
</dbReference>
<dbReference type="OMA" id="KIGPPWL"/>
<dbReference type="EMBL" id="JAAVJF010000005">
    <property type="protein sequence ID" value="NYR16376.1"/>
    <property type="molecule type" value="Genomic_DNA"/>
</dbReference>
<protein>
    <recommendedName>
        <fullName evidence="3">DNA-directed RNA polymerase subunit Rpo6</fullName>
        <ecNumber evidence="3">2.7.7.6</ecNumber>
    </recommendedName>
    <alternativeName>
        <fullName evidence="3">DNA-directed RNA polymerase subunit K</fullName>
    </alternativeName>
</protein>
<keyword evidence="5" id="KW-1185">Reference proteome</keyword>
<dbReference type="InterPro" id="IPR006110">
    <property type="entry name" value="Pol_omega/Rpo6/RPB6"/>
</dbReference>
<comment type="catalytic activity">
    <reaction evidence="3">
        <text>RNA(n) + a ribonucleoside 5'-triphosphate = RNA(n+1) + diphosphate</text>
        <dbReference type="Rhea" id="RHEA:21248"/>
        <dbReference type="Rhea" id="RHEA-COMP:14527"/>
        <dbReference type="Rhea" id="RHEA-COMP:17342"/>
        <dbReference type="ChEBI" id="CHEBI:33019"/>
        <dbReference type="ChEBI" id="CHEBI:61557"/>
        <dbReference type="ChEBI" id="CHEBI:140395"/>
        <dbReference type="EC" id="2.7.7.6"/>
    </reaction>
</comment>
<dbReference type="PANTHER" id="PTHR47227:SF5">
    <property type="entry name" value="DNA-DIRECTED RNA POLYMERASES I, II, AND III SUBUNIT RPABC2"/>
    <property type="match status" value="1"/>
</dbReference>
<sequence length="109" mass="12470">MEAVSTAELLEKIEKMVELLERALVKRDFYPPRLTKYEIARVVGARAIQLAMGAQPLVDPQEVGSMDPVIIAMEEFRRGLLDFIVVREYPDGKSVRIRLKELLELEKSL</sequence>
<gene>
    <name evidence="3" type="primary">rpo6</name>
    <name evidence="3" type="synonym">rpoK</name>
    <name evidence="4" type="ORF">HC235_10625</name>
</gene>
<comment type="caution">
    <text evidence="4">The sequence shown here is derived from an EMBL/GenBank/DDBJ whole genome shotgun (WGS) entry which is preliminary data.</text>
</comment>
<dbReference type="GO" id="GO:0003677">
    <property type="term" value="F:DNA binding"/>
    <property type="evidence" value="ECO:0007669"/>
    <property type="project" value="UniProtKB-UniRule"/>
</dbReference>
<evidence type="ECO:0000313" key="5">
    <source>
        <dbReference type="Proteomes" id="UP000554766"/>
    </source>
</evidence>
<evidence type="ECO:0000256" key="3">
    <source>
        <dbReference type="HAMAP-Rule" id="MF_00192"/>
    </source>
</evidence>
<dbReference type="Pfam" id="PF01192">
    <property type="entry name" value="RNA_pol_Rpb6"/>
    <property type="match status" value="1"/>
</dbReference>
<proteinExistence type="inferred from homology"/>
<keyword evidence="1 3" id="KW-0240">DNA-directed RNA polymerase</keyword>
<evidence type="ECO:0000313" key="4">
    <source>
        <dbReference type="EMBL" id="NYR16376.1"/>
    </source>
</evidence>
<organism evidence="4 5">
    <name type="scientific">Pyrobaculum arsenaticum</name>
    <dbReference type="NCBI Taxonomy" id="121277"/>
    <lineage>
        <taxon>Archaea</taxon>
        <taxon>Thermoproteota</taxon>
        <taxon>Thermoprotei</taxon>
        <taxon>Thermoproteales</taxon>
        <taxon>Thermoproteaceae</taxon>
        <taxon>Pyrobaculum</taxon>
    </lineage>
</organism>
<keyword evidence="3" id="KW-0548">Nucleotidyltransferase</keyword>
<dbReference type="Gene3D" id="3.90.940.10">
    <property type="match status" value="1"/>
</dbReference>
<keyword evidence="3" id="KW-0963">Cytoplasm</keyword>
<comment type="subunit">
    <text evidence="3">Part of the RNA polymerase complex.</text>
</comment>
<dbReference type="GO" id="GO:0003899">
    <property type="term" value="F:DNA-directed RNA polymerase activity"/>
    <property type="evidence" value="ECO:0007669"/>
    <property type="project" value="UniProtKB-UniRule"/>
</dbReference>
<dbReference type="InterPro" id="IPR006111">
    <property type="entry name" value="Rpo6/Rpb6"/>
</dbReference>
<dbReference type="NCBIfam" id="NF002207">
    <property type="entry name" value="PRK01099.1-2"/>
    <property type="match status" value="1"/>
</dbReference>
<keyword evidence="2 3" id="KW-0804">Transcription</keyword>
<dbReference type="RefSeq" id="WP_011901160.1">
    <property type="nucleotide sequence ID" value="NZ_JAAVJF010000005.1"/>
</dbReference>
<dbReference type="InterPro" id="IPR020708">
    <property type="entry name" value="DNA-dir_RNA_polK_14-18kDa_CS"/>
</dbReference>
<dbReference type="PANTHER" id="PTHR47227">
    <property type="entry name" value="DNA-DIRECTED RNA POLYMERASE SUBUNIT K"/>
    <property type="match status" value="1"/>
</dbReference>
<dbReference type="NCBIfam" id="NF002208">
    <property type="entry name" value="PRK01099.1-3"/>
    <property type="match status" value="1"/>
</dbReference>
<dbReference type="AlphaFoldDB" id="A0A7L4PG09"/>
<dbReference type="SMART" id="SM01409">
    <property type="entry name" value="RNA_pol_Rpb6"/>
    <property type="match status" value="1"/>
</dbReference>
<comment type="similarity">
    <text evidence="3">Belongs to the archaeal Rpo6/eukaryotic RPB6 RNA polymerase subunit family.</text>
</comment>
<dbReference type="GO" id="GO:0042797">
    <property type="term" value="P:tRNA transcription by RNA polymerase III"/>
    <property type="evidence" value="ECO:0007669"/>
    <property type="project" value="TreeGrafter"/>
</dbReference>
<keyword evidence="3" id="KW-0808">Transferase</keyword>
<evidence type="ECO:0000256" key="2">
    <source>
        <dbReference type="ARBA" id="ARBA00023163"/>
    </source>
</evidence>
<dbReference type="InterPro" id="IPR036161">
    <property type="entry name" value="RPB6/omega-like_sf"/>
</dbReference>
<dbReference type="GO" id="GO:0006366">
    <property type="term" value="P:transcription by RNA polymerase II"/>
    <property type="evidence" value="ECO:0007669"/>
    <property type="project" value="TreeGrafter"/>
</dbReference>
<dbReference type="PROSITE" id="PS01111">
    <property type="entry name" value="RNA_POL_K_14KD"/>
    <property type="match status" value="1"/>
</dbReference>